<evidence type="ECO:0000313" key="2">
    <source>
        <dbReference type="EMBL" id="KAG5290929.1"/>
    </source>
</evidence>
<feature type="signal peptide" evidence="1">
    <location>
        <begin position="1"/>
        <end position="29"/>
    </location>
</feature>
<name>A0A8H8CV72_AJECA</name>
<gene>
    <name evidence="2" type="ORF">I7I52_08098</name>
</gene>
<feature type="chain" id="PRO_5034020817" description="Secreted protein" evidence="1">
    <location>
        <begin position="30"/>
        <end position="80"/>
    </location>
</feature>
<proteinExistence type="predicted"/>
<comment type="caution">
    <text evidence="2">The sequence shown here is derived from an EMBL/GenBank/DDBJ whole genome shotgun (WGS) entry which is preliminary data.</text>
</comment>
<dbReference type="Proteomes" id="UP000670092">
    <property type="component" value="Unassembled WGS sequence"/>
</dbReference>
<sequence length="80" mass="8734">MQFPLPLLLHPFPSIFDLIVCICCPITEAGTVLLPGQVLYHRLATLTGIFPHSIAGASNELLSALRAIYVARLRQLSHSP</sequence>
<dbReference type="EMBL" id="JAEVHI010000005">
    <property type="protein sequence ID" value="KAG5290929.1"/>
    <property type="molecule type" value="Genomic_DNA"/>
</dbReference>
<reference evidence="2 3" key="1">
    <citation type="submission" date="2021-01" db="EMBL/GenBank/DDBJ databases">
        <title>Chromosome-level genome assembly of a human fungal pathogen reveals clustering of transcriptionally co-regulated genes.</title>
        <authorList>
            <person name="Voorhies M."/>
            <person name="Cohen S."/>
            <person name="Shea T.P."/>
            <person name="Petrus S."/>
            <person name="Munoz J.F."/>
            <person name="Poplawski S."/>
            <person name="Goldman W.E."/>
            <person name="Michael T."/>
            <person name="Cuomo C.A."/>
            <person name="Sil A."/>
            <person name="Beyhan S."/>
        </authorList>
    </citation>
    <scope>NUCLEOTIDE SEQUENCE [LARGE SCALE GENOMIC DNA]</scope>
    <source>
        <strain evidence="2 3">G184AR</strain>
    </source>
</reference>
<evidence type="ECO:0008006" key="4">
    <source>
        <dbReference type="Google" id="ProtNLM"/>
    </source>
</evidence>
<dbReference type="AlphaFoldDB" id="A0A8H8CV72"/>
<protein>
    <recommendedName>
        <fullName evidence="4">Secreted protein</fullName>
    </recommendedName>
</protein>
<organism evidence="2 3">
    <name type="scientific">Ajellomyces capsulatus</name>
    <name type="common">Darling's disease fungus</name>
    <name type="synonym">Histoplasma capsulatum</name>
    <dbReference type="NCBI Taxonomy" id="5037"/>
    <lineage>
        <taxon>Eukaryota</taxon>
        <taxon>Fungi</taxon>
        <taxon>Dikarya</taxon>
        <taxon>Ascomycota</taxon>
        <taxon>Pezizomycotina</taxon>
        <taxon>Eurotiomycetes</taxon>
        <taxon>Eurotiomycetidae</taxon>
        <taxon>Onygenales</taxon>
        <taxon>Ajellomycetaceae</taxon>
        <taxon>Histoplasma</taxon>
    </lineage>
</organism>
<dbReference type="VEuPathDB" id="FungiDB:I7I52_08098"/>
<accession>A0A8H8CV72</accession>
<keyword evidence="1" id="KW-0732">Signal</keyword>
<evidence type="ECO:0000256" key="1">
    <source>
        <dbReference type="SAM" id="SignalP"/>
    </source>
</evidence>
<evidence type="ECO:0000313" key="3">
    <source>
        <dbReference type="Proteomes" id="UP000670092"/>
    </source>
</evidence>